<dbReference type="Proteomes" id="UP000325122">
    <property type="component" value="Unassembled WGS sequence"/>
</dbReference>
<evidence type="ECO:0000313" key="1">
    <source>
        <dbReference type="EMBL" id="KAA5801024.1"/>
    </source>
</evidence>
<dbReference type="AlphaFoldDB" id="A0A5M6ZAU7"/>
<comment type="caution">
    <text evidence="1">The sequence shown here is derived from an EMBL/GenBank/DDBJ whole genome shotgun (WGS) entry which is preliminary data.</text>
</comment>
<dbReference type="PANTHER" id="PTHR43591">
    <property type="entry name" value="METHYLTRANSFERASE"/>
    <property type="match status" value="1"/>
</dbReference>
<dbReference type="InterPro" id="IPR029063">
    <property type="entry name" value="SAM-dependent_MTases_sf"/>
</dbReference>
<dbReference type="Pfam" id="PF13489">
    <property type="entry name" value="Methyltransf_23"/>
    <property type="match status" value="1"/>
</dbReference>
<keyword evidence="1" id="KW-0489">Methyltransferase</keyword>
<sequence>MMVTVRLDALDLKDGQRVLDLGCGRGRHSHALYWHDKALDVVMLDLSLDDLKGAVDGFFELPPPPQHPPRSAVWCVGDAARLPWPDASFDVVICSEVLEHLPDVDGALAEITRILKPGGRFALSVPRYWPEAICWRLSDDYSNTPGGHVRIFRPRALRRQVEARGMSRFAAHHAHALHSPYWWLRCAKWARQEESRTVALYKRFLEWDLMKRPRLTRWLEAALNPLMGKSVAMYFTKGAP</sequence>
<dbReference type="RefSeq" id="WP_150024043.1">
    <property type="nucleotide sequence ID" value="NZ_VWOJ01000005.1"/>
</dbReference>
<gene>
    <name evidence="1" type="ORF">F1654_13275</name>
</gene>
<dbReference type="SUPFAM" id="SSF53335">
    <property type="entry name" value="S-adenosyl-L-methionine-dependent methyltransferases"/>
    <property type="match status" value="1"/>
</dbReference>
<protein>
    <submittedName>
        <fullName evidence="1">Class I SAM-dependent methyltransferase</fullName>
    </submittedName>
</protein>
<keyword evidence="1" id="KW-0808">Transferase</keyword>
<reference evidence="1 2" key="1">
    <citation type="submission" date="2019-09" db="EMBL/GenBank/DDBJ databases">
        <authorList>
            <person name="Kevbrin V."/>
            <person name="Grouzdev D.S."/>
        </authorList>
    </citation>
    <scope>NUCLEOTIDE SEQUENCE [LARGE SCALE GENOMIC DNA]</scope>
    <source>
        <strain evidence="1 2">G-192</strain>
    </source>
</reference>
<name>A0A5M6ZAU7_9PROT</name>
<dbReference type="EMBL" id="VWOJ01000005">
    <property type="protein sequence ID" value="KAA5801024.1"/>
    <property type="molecule type" value="Genomic_DNA"/>
</dbReference>
<organism evidence="1 2">
    <name type="scientific">Alkalicaulis satelles</name>
    <dbReference type="NCBI Taxonomy" id="2609175"/>
    <lineage>
        <taxon>Bacteria</taxon>
        <taxon>Pseudomonadati</taxon>
        <taxon>Pseudomonadota</taxon>
        <taxon>Alphaproteobacteria</taxon>
        <taxon>Maricaulales</taxon>
        <taxon>Maricaulaceae</taxon>
        <taxon>Alkalicaulis</taxon>
    </lineage>
</organism>
<dbReference type="CDD" id="cd02440">
    <property type="entry name" value="AdoMet_MTases"/>
    <property type="match status" value="1"/>
</dbReference>
<dbReference type="Gene3D" id="3.40.50.150">
    <property type="entry name" value="Vaccinia Virus protein VP39"/>
    <property type="match status" value="1"/>
</dbReference>
<dbReference type="GO" id="GO:0032259">
    <property type="term" value="P:methylation"/>
    <property type="evidence" value="ECO:0007669"/>
    <property type="project" value="UniProtKB-KW"/>
</dbReference>
<evidence type="ECO:0000313" key="2">
    <source>
        <dbReference type="Proteomes" id="UP000325122"/>
    </source>
</evidence>
<keyword evidence="2" id="KW-1185">Reference proteome</keyword>
<proteinExistence type="predicted"/>
<accession>A0A5M6ZAU7</accession>
<dbReference type="GO" id="GO:0008757">
    <property type="term" value="F:S-adenosylmethionine-dependent methyltransferase activity"/>
    <property type="evidence" value="ECO:0007669"/>
    <property type="project" value="InterPro"/>
</dbReference>